<feature type="region of interest" description="Disordered" evidence="1">
    <location>
        <begin position="1"/>
        <end position="36"/>
    </location>
</feature>
<accession>A0ABS0DCE2</accession>
<feature type="compositionally biased region" description="Low complexity" evidence="1">
    <location>
        <begin position="318"/>
        <end position="335"/>
    </location>
</feature>
<feature type="compositionally biased region" description="Low complexity" evidence="1">
    <location>
        <begin position="279"/>
        <end position="289"/>
    </location>
</feature>
<comment type="caution">
    <text evidence="2">The sequence shown here is derived from an EMBL/GenBank/DDBJ whole genome shotgun (WGS) entry which is preliminary data.</text>
</comment>
<reference evidence="2 3" key="1">
    <citation type="submission" date="2020-10" db="EMBL/GenBank/DDBJ databases">
        <title>Identification of Nocardia species via Next-generation sequencing and recognition of intraspecies genetic diversity.</title>
        <authorList>
            <person name="Li P."/>
            <person name="Li P."/>
            <person name="Lu B."/>
        </authorList>
    </citation>
    <scope>NUCLEOTIDE SEQUENCE [LARGE SCALE GENOMIC DNA]</scope>
    <source>
        <strain evidence="2 3">BJ06-0143</strain>
    </source>
</reference>
<feature type="compositionally biased region" description="Gly residues" evidence="1">
    <location>
        <begin position="336"/>
        <end position="352"/>
    </location>
</feature>
<evidence type="ECO:0000313" key="2">
    <source>
        <dbReference type="EMBL" id="MBF6354388.1"/>
    </source>
</evidence>
<feature type="region of interest" description="Disordered" evidence="1">
    <location>
        <begin position="171"/>
        <end position="392"/>
    </location>
</feature>
<dbReference type="Proteomes" id="UP000707731">
    <property type="component" value="Unassembled WGS sequence"/>
</dbReference>
<evidence type="ECO:0000256" key="1">
    <source>
        <dbReference type="SAM" id="MobiDB-lite"/>
    </source>
</evidence>
<gene>
    <name evidence="2" type="ORF">IU449_07510</name>
</gene>
<feature type="compositionally biased region" description="Acidic residues" evidence="1">
    <location>
        <begin position="234"/>
        <end position="247"/>
    </location>
</feature>
<name>A0ABS0DCE2_9NOCA</name>
<protein>
    <recommendedName>
        <fullName evidence="4">WXG100 family type VII secretion target</fullName>
    </recommendedName>
</protein>
<sequence length="392" mass="39612">MSGHESPAIPGGGENPSSWAHPDIVGAFQPLDPTDANNQAQQYYQISELWDEGLRTFARGIQTSLEQAWSGGEAARKSKESIQNYLTKAEELTPALNELSTRVTEAASAISQTKSALPDPVVITWTSWLWPPNRWDLQREQTEEEQAARDAMNNYYVQPFKAIDSSIPVLPTPVSPTSSPDIVVPPGGFVDDSGDGSGNGAGGGSDDPSSGDPSGTPDGGEPGEEQPGAGETQPEGEDSSSSDEDDSSTTPSSQDPAGTNPAGTNPAGSNPSDPNRTVPSGSSPSSPGAPGSPGSGSPGSPGSSTPQPGRSIPGGGQATQTAPGTSSSAASTGAAGRSGMGGMAGAPGSRGGGQDDETHKIPDYLITQQNTEELLGETPPAVPGGVIGGEPE</sequence>
<proteinExistence type="predicted"/>
<dbReference type="Gene3D" id="1.10.287.1060">
    <property type="entry name" value="ESAT-6-like"/>
    <property type="match status" value="1"/>
</dbReference>
<feature type="compositionally biased region" description="Polar residues" evidence="1">
    <location>
        <begin position="261"/>
        <end position="278"/>
    </location>
</feature>
<dbReference type="EMBL" id="JADLQN010000001">
    <property type="protein sequence ID" value="MBF6354388.1"/>
    <property type="molecule type" value="Genomic_DNA"/>
</dbReference>
<evidence type="ECO:0008006" key="4">
    <source>
        <dbReference type="Google" id="ProtNLM"/>
    </source>
</evidence>
<organism evidence="2 3">
    <name type="scientific">Nocardia higoensis</name>
    <dbReference type="NCBI Taxonomy" id="228599"/>
    <lineage>
        <taxon>Bacteria</taxon>
        <taxon>Bacillati</taxon>
        <taxon>Actinomycetota</taxon>
        <taxon>Actinomycetes</taxon>
        <taxon>Mycobacteriales</taxon>
        <taxon>Nocardiaceae</taxon>
        <taxon>Nocardia</taxon>
    </lineage>
</organism>
<feature type="compositionally biased region" description="Low complexity" evidence="1">
    <location>
        <begin position="206"/>
        <end position="216"/>
    </location>
</feature>
<feature type="compositionally biased region" description="Low complexity" evidence="1">
    <location>
        <begin position="300"/>
        <end position="311"/>
    </location>
</feature>
<keyword evidence="3" id="KW-1185">Reference proteome</keyword>
<dbReference type="RefSeq" id="WP_195001161.1">
    <property type="nucleotide sequence ID" value="NZ_JADLQN010000001.1"/>
</dbReference>
<evidence type="ECO:0000313" key="3">
    <source>
        <dbReference type="Proteomes" id="UP000707731"/>
    </source>
</evidence>
<feature type="compositionally biased region" description="Gly residues" evidence="1">
    <location>
        <begin position="195"/>
        <end position="205"/>
    </location>
</feature>
<feature type="compositionally biased region" description="Low complexity" evidence="1">
    <location>
        <begin position="175"/>
        <end position="186"/>
    </location>
</feature>